<protein>
    <submittedName>
        <fullName evidence="2">Uncharacterized protein</fullName>
    </submittedName>
</protein>
<evidence type="ECO:0000313" key="2">
    <source>
        <dbReference type="EMBL" id="TNN63215.1"/>
    </source>
</evidence>
<evidence type="ECO:0000313" key="3">
    <source>
        <dbReference type="Proteomes" id="UP000314294"/>
    </source>
</evidence>
<dbReference type="Proteomes" id="UP000314294">
    <property type="component" value="Unassembled WGS sequence"/>
</dbReference>
<accession>A0A4Z2HD78</accession>
<organism evidence="2 3">
    <name type="scientific">Liparis tanakae</name>
    <name type="common">Tanaka's snailfish</name>
    <dbReference type="NCBI Taxonomy" id="230148"/>
    <lineage>
        <taxon>Eukaryota</taxon>
        <taxon>Metazoa</taxon>
        <taxon>Chordata</taxon>
        <taxon>Craniata</taxon>
        <taxon>Vertebrata</taxon>
        <taxon>Euteleostomi</taxon>
        <taxon>Actinopterygii</taxon>
        <taxon>Neopterygii</taxon>
        <taxon>Teleostei</taxon>
        <taxon>Neoteleostei</taxon>
        <taxon>Acanthomorphata</taxon>
        <taxon>Eupercaria</taxon>
        <taxon>Perciformes</taxon>
        <taxon>Cottioidei</taxon>
        <taxon>Cottales</taxon>
        <taxon>Liparidae</taxon>
        <taxon>Liparis</taxon>
    </lineage>
</organism>
<keyword evidence="3" id="KW-1185">Reference proteome</keyword>
<gene>
    <name evidence="2" type="ORF">EYF80_026558</name>
</gene>
<dbReference type="AlphaFoldDB" id="A0A4Z2HD78"/>
<reference evidence="2 3" key="1">
    <citation type="submission" date="2019-03" db="EMBL/GenBank/DDBJ databases">
        <title>First draft genome of Liparis tanakae, snailfish: a comprehensive survey of snailfish specific genes.</title>
        <authorList>
            <person name="Kim W."/>
            <person name="Song I."/>
            <person name="Jeong J.-H."/>
            <person name="Kim D."/>
            <person name="Kim S."/>
            <person name="Ryu S."/>
            <person name="Song J.Y."/>
            <person name="Lee S.K."/>
        </authorList>
    </citation>
    <scope>NUCLEOTIDE SEQUENCE [LARGE SCALE GENOMIC DNA]</scope>
    <source>
        <tissue evidence="2">Muscle</tissue>
    </source>
</reference>
<name>A0A4Z2HD78_9TELE</name>
<evidence type="ECO:0000256" key="1">
    <source>
        <dbReference type="SAM" id="MobiDB-lite"/>
    </source>
</evidence>
<sequence>MRFICALPTCVPDSNLLKVTDAQKRWREERGLMKDVVASKLPGGELDDAKTKYTATGPTAKERRKERASEMCLTAGVCVAVMGDPAGPRAKETMRHAQPAGLGPFRRSDDVDPFVSEAPPSDTR</sequence>
<dbReference type="EMBL" id="SRLO01000278">
    <property type="protein sequence ID" value="TNN63215.1"/>
    <property type="molecule type" value="Genomic_DNA"/>
</dbReference>
<comment type="caution">
    <text evidence="2">The sequence shown here is derived from an EMBL/GenBank/DDBJ whole genome shotgun (WGS) entry which is preliminary data.</text>
</comment>
<proteinExistence type="predicted"/>
<feature type="region of interest" description="Disordered" evidence="1">
    <location>
        <begin position="85"/>
        <end position="124"/>
    </location>
</feature>